<dbReference type="Pfam" id="PF07714">
    <property type="entry name" value="PK_Tyr_Ser-Thr"/>
    <property type="match status" value="1"/>
</dbReference>
<dbReference type="WBParaSite" id="TCLT_0000577701-mRNA-1">
    <property type="protein sequence ID" value="TCLT_0000577701-mRNA-1"/>
    <property type="gene ID" value="TCLT_0000577701"/>
</dbReference>
<gene>
    <name evidence="5" type="ORF">TCLT_LOCUS5766</name>
</gene>
<sequence length="471" mass="53987">MSSTKLRRKGSQGTTSKASREIVDDDPNVEDKCEHMWPTAADMVLLKGKPRKEWQQPEPISVQQIDFYLGRIPQWYIEEKFLKNPGDYLLARGHDNKLCLSIKSNEAGNPAVHLPIEFCQTKQVKGDRNYYYRIERTILQNRSVWGLIRSYQSCHANILKINTRRDVQLLNPVIPCQGCRYLKTEYCFLNMQIKDKSEVNIGELLCKGERSTIYKAVRYMDKSGLAKTKTEKPIILKEMDEYSVDVLDNLFRELHVVSSIRHALGPNKAISVEAVMVSSPPYSIAYGLCKKGSLLQYLEKNNISMKSKVQILSHIAMTLSQYQKIPVIHGNLRAKNVFVDLSDDKIAKPIYYLGGFQYSTLSKSKKVDPTKVANKRWLAPEVFTTKLLTPETDVFAFAFLMYEVLTMQVPHAAISNANVLEYIKKNPDVRPTVPATVPNWLRVLVNNCWSTAPEKRPQFDNVWQQFKKNDA</sequence>
<dbReference type="SUPFAM" id="SSF56112">
    <property type="entry name" value="Protein kinase-like (PK-like)"/>
    <property type="match status" value="1"/>
</dbReference>
<organism evidence="7">
    <name type="scientific">Thelazia callipaeda</name>
    <name type="common">Oriental eyeworm</name>
    <name type="synonym">Parasitic nematode</name>
    <dbReference type="NCBI Taxonomy" id="103827"/>
    <lineage>
        <taxon>Eukaryota</taxon>
        <taxon>Metazoa</taxon>
        <taxon>Ecdysozoa</taxon>
        <taxon>Nematoda</taxon>
        <taxon>Chromadorea</taxon>
        <taxon>Rhabditida</taxon>
        <taxon>Spirurina</taxon>
        <taxon>Spiruromorpha</taxon>
        <taxon>Thelazioidea</taxon>
        <taxon>Thelaziidae</taxon>
        <taxon>Thelazia</taxon>
    </lineage>
</organism>
<keyword evidence="2" id="KW-0067">ATP-binding</keyword>
<evidence type="ECO:0000259" key="4">
    <source>
        <dbReference type="PROSITE" id="PS50011"/>
    </source>
</evidence>
<keyword evidence="6" id="KW-1185">Reference proteome</keyword>
<dbReference type="InterPro" id="IPR050198">
    <property type="entry name" value="Non-receptor_tyrosine_kinases"/>
</dbReference>
<keyword evidence="1" id="KW-0547">Nucleotide-binding</keyword>
<evidence type="ECO:0000313" key="5">
    <source>
        <dbReference type="EMBL" id="VDN03050.1"/>
    </source>
</evidence>
<feature type="region of interest" description="Disordered" evidence="3">
    <location>
        <begin position="1"/>
        <end position="30"/>
    </location>
</feature>
<dbReference type="PANTHER" id="PTHR24418">
    <property type="entry name" value="TYROSINE-PROTEIN KINASE"/>
    <property type="match status" value="1"/>
</dbReference>
<reference evidence="5 6" key="2">
    <citation type="submission" date="2018-11" db="EMBL/GenBank/DDBJ databases">
        <authorList>
            <consortium name="Pathogen Informatics"/>
        </authorList>
    </citation>
    <scope>NUCLEOTIDE SEQUENCE [LARGE SCALE GENOMIC DNA]</scope>
</reference>
<feature type="domain" description="Protein kinase" evidence="4">
    <location>
        <begin position="199"/>
        <end position="471"/>
    </location>
</feature>
<dbReference type="Proteomes" id="UP000276776">
    <property type="component" value="Unassembled WGS sequence"/>
</dbReference>
<dbReference type="InterPro" id="IPR011009">
    <property type="entry name" value="Kinase-like_dom_sf"/>
</dbReference>
<dbReference type="AlphaFoldDB" id="A0A158RBW1"/>
<dbReference type="GO" id="GO:0005524">
    <property type="term" value="F:ATP binding"/>
    <property type="evidence" value="ECO:0007669"/>
    <property type="project" value="UniProtKB-KW"/>
</dbReference>
<evidence type="ECO:0000313" key="7">
    <source>
        <dbReference type="WBParaSite" id="TCLT_0000577701-mRNA-1"/>
    </source>
</evidence>
<proteinExistence type="predicted"/>
<dbReference type="OMA" id="AYGLCKK"/>
<dbReference type="InterPro" id="IPR001245">
    <property type="entry name" value="Ser-Thr/Tyr_kinase_cat_dom"/>
</dbReference>
<dbReference type="EMBL" id="UYYF01004362">
    <property type="protein sequence ID" value="VDN03050.1"/>
    <property type="molecule type" value="Genomic_DNA"/>
</dbReference>
<reference evidence="7" key="1">
    <citation type="submission" date="2016-04" db="UniProtKB">
        <authorList>
            <consortium name="WormBaseParasite"/>
        </authorList>
    </citation>
    <scope>IDENTIFICATION</scope>
</reference>
<name>A0A158RBW1_THECL</name>
<feature type="compositionally biased region" description="Basic residues" evidence="3">
    <location>
        <begin position="1"/>
        <end position="10"/>
    </location>
</feature>
<evidence type="ECO:0000313" key="6">
    <source>
        <dbReference type="Proteomes" id="UP000276776"/>
    </source>
</evidence>
<accession>A0A158RBW1</accession>
<dbReference type="GO" id="GO:0004672">
    <property type="term" value="F:protein kinase activity"/>
    <property type="evidence" value="ECO:0007669"/>
    <property type="project" value="InterPro"/>
</dbReference>
<dbReference type="OrthoDB" id="26722at2759"/>
<dbReference type="InterPro" id="IPR000719">
    <property type="entry name" value="Prot_kinase_dom"/>
</dbReference>
<evidence type="ECO:0000256" key="3">
    <source>
        <dbReference type="SAM" id="MobiDB-lite"/>
    </source>
</evidence>
<evidence type="ECO:0000256" key="2">
    <source>
        <dbReference type="ARBA" id="ARBA00022840"/>
    </source>
</evidence>
<protein>
    <submittedName>
        <fullName evidence="7">Protein kinase domain-containing protein</fullName>
    </submittedName>
</protein>
<dbReference type="STRING" id="103827.A0A158RBW1"/>
<dbReference type="Gene3D" id="1.10.510.10">
    <property type="entry name" value="Transferase(Phosphotransferase) domain 1"/>
    <property type="match status" value="1"/>
</dbReference>
<dbReference type="PROSITE" id="PS50011">
    <property type="entry name" value="PROTEIN_KINASE_DOM"/>
    <property type="match status" value="1"/>
</dbReference>
<evidence type="ECO:0000256" key="1">
    <source>
        <dbReference type="ARBA" id="ARBA00022741"/>
    </source>
</evidence>